<dbReference type="GeneID" id="14406746"/>
<dbReference type="InterPro" id="IPR011668">
    <property type="entry name" value="HVO_2753-like_ZBP"/>
</dbReference>
<dbReference type="PANTHER" id="PTHR40733">
    <property type="entry name" value="ZINC-RIBBON RNA-BINDING PROTEIN INVOLVED IN TRANSLATION-RELATED"/>
    <property type="match status" value="1"/>
</dbReference>
<dbReference type="RefSeq" id="WP_015324345.1">
    <property type="nucleotide sequence ID" value="NC_019977.1"/>
</dbReference>
<dbReference type="InterPro" id="IPR044720">
    <property type="entry name" value="HVO_2753-like"/>
</dbReference>
<dbReference type="Proteomes" id="UP000010866">
    <property type="component" value="Chromosome"/>
</dbReference>
<dbReference type="KEGG" id="mhz:Metho_0937"/>
<proteinExistence type="predicted"/>
<gene>
    <name evidence="2" type="ordered locus">Metho_0937</name>
</gene>
<accession>L0KYM4</accession>
<dbReference type="Pfam" id="PF07754">
    <property type="entry name" value="HVO_2753_ZBP"/>
    <property type="match status" value="1"/>
</dbReference>
<dbReference type="HOGENOM" id="CLU_196471_0_0_2"/>
<dbReference type="EMBL" id="CP003362">
    <property type="protein sequence ID" value="AGB49178.1"/>
    <property type="molecule type" value="Genomic_DNA"/>
</dbReference>
<dbReference type="PANTHER" id="PTHR40733:SF1">
    <property type="entry name" value="SMALL ZINC FINGER PROTEIN HVO-2753-LIKE ZINC-BINDING POCKET DOMAIN-CONTAINING PROTEIN"/>
    <property type="match status" value="1"/>
</dbReference>
<dbReference type="NCBIfam" id="NF041909">
    <property type="entry name" value="HVO_2753"/>
    <property type="match status" value="1"/>
</dbReference>
<dbReference type="STRING" id="867904.Metho_0937"/>
<dbReference type="NCBIfam" id="NF011481">
    <property type="entry name" value="PRK14890.1"/>
    <property type="match status" value="1"/>
</dbReference>
<protein>
    <submittedName>
        <fullName evidence="2">Putative Zn-ribbon RNA-binding protein with a function in translation</fullName>
    </submittedName>
</protein>
<feature type="domain" description="Small zinc finger protein HVO-2753-like zinc-binding pocket" evidence="1">
    <location>
        <begin position="8"/>
        <end position="51"/>
    </location>
</feature>
<organism evidence="2 3">
    <name type="scientific">Methanomethylovorans hollandica (strain DSM 15978 / NBRC 107637 / DMS1)</name>
    <dbReference type="NCBI Taxonomy" id="867904"/>
    <lineage>
        <taxon>Archaea</taxon>
        <taxon>Methanobacteriati</taxon>
        <taxon>Methanobacteriota</taxon>
        <taxon>Stenosarchaea group</taxon>
        <taxon>Methanomicrobia</taxon>
        <taxon>Methanosarcinales</taxon>
        <taxon>Methanosarcinaceae</taxon>
        <taxon>Methanomethylovorans</taxon>
    </lineage>
</organism>
<sequence>MVNKVINCTSCGVNLEERGFARFPCPVCGAEIGRCVSCRQQSNPYTCQKCGFVGP</sequence>
<evidence type="ECO:0000259" key="1">
    <source>
        <dbReference type="Pfam" id="PF07754"/>
    </source>
</evidence>
<name>L0KYM4_METHD</name>
<dbReference type="InterPro" id="IPR049683">
    <property type="entry name" value="HVO_2753-like_euryarch"/>
</dbReference>
<reference evidence="3" key="1">
    <citation type="submission" date="2012-02" db="EMBL/GenBank/DDBJ databases">
        <title>Complete sequence of chromosome of Methanomethylovorans hollandica DSM 15978.</title>
        <authorList>
            <person name="Lucas S."/>
            <person name="Copeland A."/>
            <person name="Lapidus A."/>
            <person name="Glavina del Rio T."/>
            <person name="Dalin E."/>
            <person name="Tice H."/>
            <person name="Bruce D."/>
            <person name="Goodwin L."/>
            <person name="Pitluck S."/>
            <person name="Peters L."/>
            <person name="Mikhailova N."/>
            <person name="Held B."/>
            <person name="Kyrpides N."/>
            <person name="Mavromatis K."/>
            <person name="Ivanova N."/>
            <person name="Brettin T."/>
            <person name="Detter J.C."/>
            <person name="Han C."/>
            <person name="Larimer F."/>
            <person name="Land M."/>
            <person name="Hauser L."/>
            <person name="Markowitz V."/>
            <person name="Cheng J.-F."/>
            <person name="Hugenholtz P."/>
            <person name="Woyke T."/>
            <person name="Wu D."/>
            <person name="Spring S."/>
            <person name="Schroeder M."/>
            <person name="Brambilla E."/>
            <person name="Klenk H.-P."/>
            <person name="Eisen J.A."/>
        </authorList>
    </citation>
    <scope>NUCLEOTIDE SEQUENCE [LARGE SCALE GENOMIC DNA]</scope>
    <source>
        <strain evidence="3">DSM 15978 / NBRC 107637 / DMS1</strain>
    </source>
</reference>
<keyword evidence="3" id="KW-1185">Reference proteome</keyword>
<evidence type="ECO:0000313" key="2">
    <source>
        <dbReference type="EMBL" id="AGB49178.1"/>
    </source>
</evidence>
<evidence type="ECO:0000313" key="3">
    <source>
        <dbReference type="Proteomes" id="UP000010866"/>
    </source>
</evidence>
<dbReference type="OrthoDB" id="35104at2157"/>
<dbReference type="AlphaFoldDB" id="L0KYM4"/>